<dbReference type="EMBL" id="JQDR03013120">
    <property type="protein sequence ID" value="KAA0190178.1"/>
    <property type="molecule type" value="Genomic_DNA"/>
</dbReference>
<gene>
    <name evidence="1" type="ORF">HAZT_HAZT009061</name>
</gene>
<accession>A0A6A0GXT0</accession>
<dbReference type="AlphaFoldDB" id="A0A6A0GXT0"/>
<protein>
    <submittedName>
        <fullName evidence="1">Uncharacterized protein</fullName>
    </submittedName>
</protein>
<reference evidence="1" key="2">
    <citation type="journal article" date="2018" name="Environ. Sci. Technol.">
        <title>The Toxicogenome of Hyalella azteca: A Model for Sediment Ecotoxicology and Evolutionary Toxicology.</title>
        <authorList>
            <person name="Poynton H.C."/>
            <person name="Hasenbein S."/>
            <person name="Benoit J.B."/>
            <person name="Sepulveda M.S."/>
            <person name="Poelchau M.F."/>
            <person name="Hughes D.S.T."/>
            <person name="Murali S.C."/>
            <person name="Chen S."/>
            <person name="Glastad K.M."/>
            <person name="Goodisman M.A.D."/>
            <person name="Werren J.H."/>
            <person name="Vineis J.H."/>
            <person name="Bowen J.L."/>
            <person name="Friedrich M."/>
            <person name="Jones J."/>
            <person name="Robertson H.M."/>
            <person name="Feyereisen R."/>
            <person name="Mechler-Hickson A."/>
            <person name="Mathers N."/>
            <person name="Lee C.E."/>
            <person name="Colbourne J.K."/>
            <person name="Biales A."/>
            <person name="Johnston J.S."/>
            <person name="Wellborn G.A."/>
            <person name="Rosendale A.J."/>
            <person name="Cridge A.G."/>
            <person name="Munoz-Torres M.C."/>
            <person name="Bain P.A."/>
            <person name="Manny A.R."/>
            <person name="Major K.M."/>
            <person name="Lambert F.N."/>
            <person name="Vulpe C.D."/>
            <person name="Tuck P."/>
            <person name="Blalock B.J."/>
            <person name="Lin Y.Y."/>
            <person name="Smith M.E."/>
            <person name="Ochoa-Acuna H."/>
            <person name="Chen M.M."/>
            <person name="Childers C.P."/>
            <person name="Qu J."/>
            <person name="Dugan S."/>
            <person name="Lee S.L."/>
            <person name="Chao H."/>
            <person name="Dinh H."/>
            <person name="Han Y."/>
            <person name="Doddapaneni H."/>
            <person name="Worley K.C."/>
            <person name="Muzny D.M."/>
            <person name="Gibbs R.A."/>
            <person name="Richards S."/>
        </authorList>
    </citation>
    <scope>NUCLEOTIDE SEQUENCE</scope>
    <source>
        <strain evidence="1">HAZT.00-mixed</strain>
        <tissue evidence="1">Whole organism</tissue>
    </source>
</reference>
<reference evidence="1" key="1">
    <citation type="submission" date="2014-08" db="EMBL/GenBank/DDBJ databases">
        <authorList>
            <person name="Murali S."/>
            <person name="Richards S."/>
            <person name="Bandaranaike D."/>
            <person name="Bellair M."/>
            <person name="Blankenburg K."/>
            <person name="Chao H."/>
            <person name="Dinh H."/>
            <person name="Doddapaneni H."/>
            <person name="Dugan-Rocha S."/>
            <person name="Elkadiri S."/>
            <person name="Gnanaolivu R."/>
            <person name="Hughes D."/>
            <person name="Lee S."/>
            <person name="Li M."/>
            <person name="Ming W."/>
            <person name="Munidasa M."/>
            <person name="Muniz J."/>
            <person name="Nguyen L."/>
            <person name="Osuji N."/>
            <person name="Pu L.-L."/>
            <person name="Puazo M."/>
            <person name="Skinner E."/>
            <person name="Qu C."/>
            <person name="Quiroz J."/>
            <person name="Raj R."/>
            <person name="Weissenberger G."/>
            <person name="Xin Y."/>
            <person name="Zou X."/>
            <person name="Han Y."/>
            <person name="Worley K."/>
            <person name="Muzny D."/>
            <person name="Gibbs R."/>
        </authorList>
    </citation>
    <scope>NUCLEOTIDE SEQUENCE</scope>
    <source>
        <strain evidence="1">HAZT.00-mixed</strain>
        <tissue evidence="1">Whole organism</tissue>
    </source>
</reference>
<dbReference type="Proteomes" id="UP000711488">
    <property type="component" value="Unassembled WGS sequence"/>
</dbReference>
<name>A0A6A0GXT0_HYAAZ</name>
<proteinExistence type="predicted"/>
<organism evidence="1">
    <name type="scientific">Hyalella azteca</name>
    <name type="common">Amphipod</name>
    <dbReference type="NCBI Taxonomy" id="294128"/>
    <lineage>
        <taxon>Eukaryota</taxon>
        <taxon>Metazoa</taxon>
        <taxon>Ecdysozoa</taxon>
        <taxon>Arthropoda</taxon>
        <taxon>Crustacea</taxon>
        <taxon>Multicrustacea</taxon>
        <taxon>Malacostraca</taxon>
        <taxon>Eumalacostraca</taxon>
        <taxon>Peracarida</taxon>
        <taxon>Amphipoda</taxon>
        <taxon>Senticaudata</taxon>
        <taxon>Talitrida</taxon>
        <taxon>Talitroidea</taxon>
        <taxon>Hyalellidae</taxon>
        <taxon>Hyalella</taxon>
    </lineage>
</organism>
<sequence>MKISWWSRSGDGNHVVPLEGRFPGGPVWETVVLIMGHLRPQYVFSHTPRKSPAALLGMVGLAIAMPPPSVHELRLESDMFVTRLNFDFRIAHCEPK</sequence>
<comment type="caution">
    <text evidence="1">The sequence shown here is derived from an EMBL/GenBank/DDBJ whole genome shotgun (WGS) entry which is preliminary data.</text>
</comment>
<evidence type="ECO:0000313" key="1">
    <source>
        <dbReference type="EMBL" id="KAA0190178.1"/>
    </source>
</evidence>
<reference evidence="1" key="3">
    <citation type="submission" date="2019-06" db="EMBL/GenBank/DDBJ databases">
        <authorList>
            <person name="Poynton C."/>
            <person name="Hasenbein S."/>
            <person name="Benoit J.B."/>
            <person name="Sepulveda M.S."/>
            <person name="Poelchau M.F."/>
            <person name="Murali S.C."/>
            <person name="Chen S."/>
            <person name="Glastad K.M."/>
            <person name="Werren J.H."/>
            <person name="Vineis J.H."/>
            <person name="Bowen J.L."/>
            <person name="Friedrich M."/>
            <person name="Jones J."/>
            <person name="Robertson H.M."/>
            <person name="Feyereisen R."/>
            <person name="Mechler-Hickson A."/>
            <person name="Mathers N."/>
            <person name="Lee C.E."/>
            <person name="Colbourne J.K."/>
            <person name="Biales A."/>
            <person name="Johnston J.S."/>
            <person name="Wellborn G.A."/>
            <person name="Rosendale A.J."/>
            <person name="Cridge A.G."/>
            <person name="Munoz-Torres M.C."/>
            <person name="Bain P.A."/>
            <person name="Manny A.R."/>
            <person name="Major K.M."/>
            <person name="Lambert F.N."/>
            <person name="Vulpe C.D."/>
            <person name="Tuck P."/>
            <person name="Blalock B.J."/>
            <person name="Lin Y.-Y."/>
            <person name="Smith M.E."/>
            <person name="Ochoa-Acuna H."/>
            <person name="Chen M.-J.M."/>
            <person name="Childers C.P."/>
            <person name="Qu J."/>
            <person name="Dugan S."/>
            <person name="Lee S.L."/>
            <person name="Chao H."/>
            <person name="Dinh H."/>
            <person name="Han Y."/>
            <person name="Doddapaneni H."/>
            <person name="Worley K.C."/>
            <person name="Muzny D.M."/>
            <person name="Gibbs R.A."/>
            <person name="Richards S."/>
        </authorList>
    </citation>
    <scope>NUCLEOTIDE SEQUENCE</scope>
    <source>
        <strain evidence="1">HAZT.00-mixed</strain>
        <tissue evidence="1">Whole organism</tissue>
    </source>
</reference>